<sequence>MRLAYFDCFNGVSGDMILGAMVDAGLSVTKLRRELKKLGVDGYTLSAKKVMKCGISATKVYVRLARDRGHKHRHYSDITKLIRKSQLEPNVVKTALAIFKTLAEAEARVHDVPLAKVHFHEVGAVDSIVDIVGAAIGFTELGIGEVMVSAINVGSGVVKTEHGVLPIPAPATAFLLQGIPSYAEGPVKELATPTGAAILKTMASRFGSQPLMTCSVIGIGAGGYDFDDRPNILRMFIGAESSQYIEERLIELATNIDDMNPQALSLVSKMLFDQKALDVTITPIHMKKGRAGMTLKVLCDTSMAGEMERIIFKHTSTLGIRRYEVYRVSLTREIKKVKTKYGVIEVKVAYLPNGEVKAAPEFESVRKAAEKHDVTFDTVYRAAL</sequence>
<dbReference type="NCBIfam" id="TIGR00299">
    <property type="entry name" value="nickel pincer cofactor biosynthesis protein LarC"/>
    <property type="match status" value="1"/>
</dbReference>
<reference evidence="2" key="1">
    <citation type="submission" date="2018-06" db="EMBL/GenBank/DDBJ databases">
        <authorList>
            <person name="Zhirakovskaya E."/>
        </authorList>
    </citation>
    <scope>NUCLEOTIDE SEQUENCE</scope>
</reference>
<dbReference type="PANTHER" id="PTHR36566">
    <property type="entry name" value="NICKEL INSERTION PROTEIN-RELATED"/>
    <property type="match status" value="1"/>
</dbReference>
<gene>
    <name evidence="2" type="ORF">MNBD_NITROSPINAE04-1386</name>
</gene>
<dbReference type="Pfam" id="PF01969">
    <property type="entry name" value="Ni_insertion"/>
    <property type="match status" value="1"/>
</dbReference>
<name>A0A3B1C1X6_9ZZZZ</name>
<protein>
    <recommendedName>
        <fullName evidence="3">Nickel insertion protein</fullName>
    </recommendedName>
</protein>
<dbReference type="InterPro" id="IPR002822">
    <property type="entry name" value="Ni_insertion"/>
</dbReference>
<proteinExistence type="inferred from homology"/>
<dbReference type="EMBL" id="UOGA01000111">
    <property type="protein sequence ID" value="VAX18014.1"/>
    <property type="molecule type" value="Genomic_DNA"/>
</dbReference>
<evidence type="ECO:0000256" key="1">
    <source>
        <dbReference type="ARBA" id="ARBA00022596"/>
    </source>
</evidence>
<dbReference type="HAMAP" id="MF_01074">
    <property type="entry name" value="LarC"/>
    <property type="match status" value="1"/>
</dbReference>
<keyword evidence="1" id="KW-0533">Nickel</keyword>
<dbReference type="PANTHER" id="PTHR36566:SF1">
    <property type="entry name" value="PYRIDINIUM-3,5-BISTHIOCARBOXYLIC ACID MONONUCLEOTIDE NICKEL INSERTION PROTEIN"/>
    <property type="match status" value="1"/>
</dbReference>
<evidence type="ECO:0008006" key="3">
    <source>
        <dbReference type="Google" id="ProtNLM"/>
    </source>
</evidence>
<accession>A0A3B1C1X6</accession>
<dbReference type="AlphaFoldDB" id="A0A3B1C1X6"/>
<dbReference type="Gene3D" id="3.30.70.1380">
    <property type="entry name" value="Transcriptional regulatory protein pf0864 domain like"/>
    <property type="match status" value="1"/>
</dbReference>
<evidence type="ECO:0000313" key="2">
    <source>
        <dbReference type="EMBL" id="VAX18014.1"/>
    </source>
</evidence>
<organism evidence="2">
    <name type="scientific">hydrothermal vent metagenome</name>
    <dbReference type="NCBI Taxonomy" id="652676"/>
    <lineage>
        <taxon>unclassified sequences</taxon>
        <taxon>metagenomes</taxon>
        <taxon>ecological metagenomes</taxon>
    </lineage>
</organism>